<dbReference type="RefSeq" id="XP_002173193.1">
    <property type="nucleotide sequence ID" value="XM_002173157.2"/>
</dbReference>
<proteinExistence type="predicted"/>
<keyword evidence="4" id="KW-1185">Reference proteome</keyword>
<dbReference type="EMBL" id="KE651168">
    <property type="protein sequence ID" value="EEB06900.1"/>
    <property type="molecule type" value="Genomic_DNA"/>
</dbReference>
<keyword evidence="1" id="KW-0812">Transmembrane</keyword>
<evidence type="ECO:0000313" key="4">
    <source>
        <dbReference type="Proteomes" id="UP000001744"/>
    </source>
</evidence>
<dbReference type="JaponicusDB" id="SJAG_01963">
    <property type="gene designation" value="pvg5"/>
</dbReference>
<dbReference type="HOGENOM" id="CLU_727920_0_0_1"/>
<dbReference type="Proteomes" id="UP000001744">
    <property type="component" value="Unassembled WGS sequence"/>
</dbReference>
<name>B6JZD2_SCHJY</name>
<gene>
    <name evidence="3" type="primary">pvg5</name>
    <name evidence="2" type="ORF">SJAG_01963</name>
</gene>
<evidence type="ECO:0000313" key="2">
    <source>
        <dbReference type="EMBL" id="EEB06900.1"/>
    </source>
</evidence>
<evidence type="ECO:0000313" key="3">
    <source>
        <dbReference type="JaponicusDB" id="SJAG_01963"/>
    </source>
</evidence>
<evidence type="ECO:0000256" key="1">
    <source>
        <dbReference type="SAM" id="Phobius"/>
    </source>
</evidence>
<dbReference type="GeneID" id="7049956"/>
<dbReference type="STRING" id="402676.B6JZD2"/>
<dbReference type="OMA" id="FITDKFQ"/>
<sequence length="378" mass="43509">MFSQFSLRFLKGRSVKYLPTVASIVLQLGLLIGVIMWLNSLRFYSPSKLIETKDYNDVVTRHLNGLHYMFLLTADRMFRGIDRVALVSEYCYCSGSNFLSILGQHAFLKQNNIKSVYSTCNMTVGDVGPLYNSLAPIHPLRSAIVFSTGVDEPYSSVSANWNVYNFLFNDTRYKIRSFPLGMHEVHTQVKTRLFNRIKHHPDAVFSLYTQETRQQHDSLIGLMSPVEVMPHPSILLLPELRELKLPKPNLDVAIVFDMPFLDLPDWNYLSLSYLKYEFRSWDKIPAPGNIHEQAIDLYDYSIQMLSGARFIITNLFQVHLMACMANIRHVYVASPQSYAYSYHQAWLQPLEQPGFMTTVSDVRTAIEVVENWTTSTSY</sequence>
<dbReference type="AlphaFoldDB" id="B6JZD2"/>
<reference evidence="2 4" key="1">
    <citation type="journal article" date="2011" name="Science">
        <title>Comparative functional genomics of the fission yeasts.</title>
        <authorList>
            <person name="Rhind N."/>
            <person name="Chen Z."/>
            <person name="Yassour M."/>
            <person name="Thompson D.A."/>
            <person name="Haas B.J."/>
            <person name="Habib N."/>
            <person name="Wapinski I."/>
            <person name="Roy S."/>
            <person name="Lin M.F."/>
            <person name="Heiman D.I."/>
            <person name="Young S.K."/>
            <person name="Furuya K."/>
            <person name="Guo Y."/>
            <person name="Pidoux A."/>
            <person name="Chen H.M."/>
            <person name="Robbertse B."/>
            <person name="Goldberg J.M."/>
            <person name="Aoki K."/>
            <person name="Bayne E.H."/>
            <person name="Berlin A.M."/>
            <person name="Desjardins C.A."/>
            <person name="Dobbs E."/>
            <person name="Dukaj L."/>
            <person name="Fan L."/>
            <person name="FitzGerald M.G."/>
            <person name="French C."/>
            <person name="Gujja S."/>
            <person name="Hansen K."/>
            <person name="Keifenheim D."/>
            <person name="Levin J.Z."/>
            <person name="Mosher R.A."/>
            <person name="Mueller C.A."/>
            <person name="Pfiffner J."/>
            <person name="Priest M."/>
            <person name="Russ C."/>
            <person name="Smialowska A."/>
            <person name="Swoboda P."/>
            <person name="Sykes S.M."/>
            <person name="Vaughn M."/>
            <person name="Vengrova S."/>
            <person name="Yoder R."/>
            <person name="Zeng Q."/>
            <person name="Allshire R."/>
            <person name="Baulcombe D."/>
            <person name="Birren B.W."/>
            <person name="Brown W."/>
            <person name="Ekwall K."/>
            <person name="Kellis M."/>
            <person name="Leatherwood J."/>
            <person name="Levin H."/>
            <person name="Margalit H."/>
            <person name="Martienssen R."/>
            <person name="Nieduszynski C.A."/>
            <person name="Spatafora J.W."/>
            <person name="Friedman N."/>
            <person name="Dalgaard J.Z."/>
            <person name="Baumann P."/>
            <person name="Niki H."/>
            <person name="Regev A."/>
            <person name="Nusbaum C."/>
        </authorList>
    </citation>
    <scope>NUCLEOTIDE SEQUENCE [LARGE SCALE GENOMIC DNA]</scope>
    <source>
        <strain evidence="4">yFS275 / FY16936</strain>
    </source>
</reference>
<feature type="transmembrane region" description="Helical" evidence="1">
    <location>
        <begin position="20"/>
        <end position="38"/>
    </location>
</feature>
<keyword evidence="1" id="KW-0472">Membrane</keyword>
<protein>
    <submittedName>
        <fullName evidence="2">PvGal biosynthesis protein Pvg5</fullName>
    </submittedName>
</protein>
<keyword evidence="1" id="KW-1133">Transmembrane helix</keyword>
<organism evidence="2 4">
    <name type="scientific">Schizosaccharomyces japonicus (strain yFS275 / FY16936)</name>
    <name type="common">Fission yeast</name>
    <dbReference type="NCBI Taxonomy" id="402676"/>
    <lineage>
        <taxon>Eukaryota</taxon>
        <taxon>Fungi</taxon>
        <taxon>Dikarya</taxon>
        <taxon>Ascomycota</taxon>
        <taxon>Taphrinomycotina</taxon>
        <taxon>Schizosaccharomycetes</taxon>
        <taxon>Schizosaccharomycetales</taxon>
        <taxon>Schizosaccharomycetaceae</taxon>
        <taxon>Schizosaccharomyces</taxon>
    </lineage>
</organism>
<dbReference type="VEuPathDB" id="FungiDB:SJAG_01963"/>
<accession>B6JZD2</accession>